<feature type="transmembrane region" description="Helical" evidence="7">
    <location>
        <begin position="270"/>
        <end position="295"/>
    </location>
</feature>
<feature type="transmembrane region" description="Helical" evidence="7">
    <location>
        <begin position="234"/>
        <end position="249"/>
    </location>
</feature>
<feature type="transmembrane region" description="Helical" evidence="7">
    <location>
        <begin position="140"/>
        <end position="163"/>
    </location>
</feature>
<dbReference type="EMBL" id="JACHNF010000001">
    <property type="protein sequence ID" value="MBB5982874.1"/>
    <property type="molecule type" value="Genomic_DNA"/>
</dbReference>
<feature type="transmembrane region" description="Helical" evidence="7">
    <location>
        <begin position="15"/>
        <end position="42"/>
    </location>
</feature>
<dbReference type="GO" id="GO:0005886">
    <property type="term" value="C:plasma membrane"/>
    <property type="evidence" value="ECO:0007669"/>
    <property type="project" value="UniProtKB-SubCell"/>
</dbReference>
<keyword evidence="6 7" id="KW-0472">Membrane</keyword>
<dbReference type="PANTHER" id="PTHR42718:SF47">
    <property type="entry name" value="METHYL VIOLOGEN RESISTANCE PROTEIN SMVA"/>
    <property type="match status" value="1"/>
</dbReference>
<keyword evidence="3" id="KW-1003">Cell membrane</keyword>
<feature type="domain" description="Major facilitator superfamily (MFS) profile" evidence="8">
    <location>
        <begin position="17"/>
        <end position="479"/>
    </location>
</feature>
<feature type="transmembrane region" description="Helical" evidence="7">
    <location>
        <begin position="108"/>
        <end position="133"/>
    </location>
</feature>
<evidence type="ECO:0000256" key="4">
    <source>
        <dbReference type="ARBA" id="ARBA00022692"/>
    </source>
</evidence>
<feature type="transmembrane region" description="Helical" evidence="7">
    <location>
        <begin position="54"/>
        <end position="71"/>
    </location>
</feature>
<evidence type="ECO:0000259" key="8">
    <source>
        <dbReference type="PROSITE" id="PS50850"/>
    </source>
</evidence>
<feature type="transmembrane region" description="Helical" evidence="7">
    <location>
        <begin position="404"/>
        <end position="421"/>
    </location>
</feature>
<accession>A0A841DUV9</accession>
<feature type="transmembrane region" description="Helical" evidence="7">
    <location>
        <begin position="203"/>
        <end position="222"/>
    </location>
</feature>
<dbReference type="Proteomes" id="UP000558997">
    <property type="component" value="Unassembled WGS sequence"/>
</dbReference>
<keyword evidence="2" id="KW-0813">Transport</keyword>
<dbReference type="PRINTS" id="PR01036">
    <property type="entry name" value="TCRTETB"/>
</dbReference>
<dbReference type="PANTHER" id="PTHR42718">
    <property type="entry name" value="MAJOR FACILITATOR SUPERFAMILY MULTIDRUG TRANSPORTER MFSC"/>
    <property type="match status" value="1"/>
</dbReference>
<feature type="transmembrane region" description="Helical" evidence="7">
    <location>
        <begin position="169"/>
        <end position="191"/>
    </location>
</feature>
<protein>
    <submittedName>
        <fullName evidence="9">DHA2 family multidrug resistance protein-like MFS transporter</fullName>
    </submittedName>
</protein>
<feature type="transmembrane region" description="Helical" evidence="7">
    <location>
        <begin position="335"/>
        <end position="352"/>
    </location>
</feature>
<reference evidence="9 10" key="1">
    <citation type="submission" date="2020-08" db="EMBL/GenBank/DDBJ databases">
        <title>Sequencing the genomes of 1000 actinobacteria strains.</title>
        <authorList>
            <person name="Klenk H.-P."/>
        </authorList>
    </citation>
    <scope>NUCLEOTIDE SEQUENCE [LARGE SCALE GENOMIC DNA]</scope>
    <source>
        <strain evidence="9 10">DSM 17294</strain>
    </source>
</reference>
<sequence length="488" mass="50979">MTLDERTVQATERRWIALGVLCFAALLISLHGFVLLLAMPAVTAALGASATQQLWILDVYVFMVAGLLITMGSLGDRVGRRRLLLAGAAVFGIVSIVAAYSVDPVMLIAARAVLGVAAAAIVPSTLSLISTLFPDERERVTALGIWGGCFTVGAVVGPIAGGILLHRFWWGSAFLISVPAIVVLLAVGPFILPEYRDEDGGRIDLASAGLSLAAILSAIYGLKQLAAQGLDPRSIAFIVAGAALGWVFVRRQDRLSDPLLDLRLFRRRTFRVVLVSMTAYAMLSGGLMVFVAQYLQLVRGMTALTAGIAMVPAMITSTIAFQLTPRLARRVRPGVLIPVGVAVTVVGMAVMSRTTSTTVLLVAFGIEYLGGAPLALLGTNLVIGSVPPEKAGTAGALTQTGNELGLALGVAVLGSVLTMMYRGQMDGRGGDSLAQAILSSAPPAVLDAARNAFTAGFQLVAGISAVALTVVSVLLARNLRDLPLLRRD</sequence>
<dbReference type="Pfam" id="PF07690">
    <property type="entry name" value="MFS_1"/>
    <property type="match status" value="1"/>
</dbReference>
<organism evidence="9 10">
    <name type="scientific">Kribbella solani</name>
    <dbReference type="NCBI Taxonomy" id="236067"/>
    <lineage>
        <taxon>Bacteria</taxon>
        <taxon>Bacillati</taxon>
        <taxon>Actinomycetota</taxon>
        <taxon>Actinomycetes</taxon>
        <taxon>Propionibacteriales</taxon>
        <taxon>Kribbellaceae</taxon>
        <taxon>Kribbella</taxon>
    </lineage>
</organism>
<dbReference type="InterPro" id="IPR036259">
    <property type="entry name" value="MFS_trans_sf"/>
</dbReference>
<comment type="subcellular location">
    <subcellularLocation>
        <location evidence="1">Cell membrane</location>
        <topology evidence="1">Multi-pass membrane protein</topology>
    </subcellularLocation>
</comment>
<keyword evidence="5 7" id="KW-1133">Transmembrane helix</keyword>
<evidence type="ECO:0000313" key="10">
    <source>
        <dbReference type="Proteomes" id="UP000558997"/>
    </source>
</evidence>
<name>A0A841DUV9_9ACTN</name>
<evidence type="ECO:0000313" key="9">
    <source>
        <dbReference type="EMBL" id="MBB5982874.1"/>
    </source>
</evidence>
<feature type="transmembrane region" description="Helical" evidence="7">
    <location>
        <begin position="83"/>
        <end position="102"/>
    </location>
</feature>
<gene>
    <name evidence="9" type="ORF">HDA44_006215</name>
</gene>
<dbReference type="Gene3D" id="1.20.1250.20">
    <property type="entry name" value="MFS general substrate transporter like domains"/>
    <property type="match status" value="1"/>
</dbReference>
<dbReference type="PROSITE" id="PS50850">
    <property type="entry name" value="MFS"/>
    <property type="match status" value="1"/>
</dbReference>
<feature type="transmembrane region" description="Helical" evidence="7">
    <location>
        <begin position="455"/>
        <end position="476"/>
    </location>
</feature>
<evidence type="ECO:0000256" key="6">
    <source>
        <dbReference type="ARBA" id="ARBA00023136"/>
    </source>
</evidence>
<dbReference type="SUPFAM" id="SSF103473">
    <property type="entry name" value="MFS general substrate transporter"/>
    <property type="match status" value="1"/>
</dbReference>
<evidence type="ECO:0000256" key="1">
    <source>
        <dbReference type="ARBA" id="ARBA00004651"/>
    </source>
</evidence>
<proteinExistence type="predicted"/>
<evidence type="ECO:0000256" key="2">
    <source>
        <dbReference type="ARBA" id="ARBA00022448"/>
    </source>
</evidence>
<dbReference type="AlphaFoldDB" id="A0A841DUV9"/>
<keyword evidence="10" id="KW-1185">Reference proteome</keyword>
<dbReference type="CDD" id="cd17321">
    <property type="entry name" value="MFS_MMR_MDR_like"/>
    <property type="match status" value="1"/>
</dbReference>
<evidence type="ECO:0000256" key="7">
    <source>
        <dbReference type="SAM" id="Phobius"/>
    </source>
</evidence>
<dbReference type="GO" id="GO:0022857">
    <property type="term" value="F:transmembrane transporter activity"/>
    <property type="evidence" value="ECO:0007669"/>
    <property type="project" value="InterPro"/>
</dbReference>
<feature type="transmembrane region" description="Helical" evidence="7">
    <location>
        <begin position="358"/>
        <end position="383"/>
    </location>
</feature>
<comment type="caution">
    <text evidence="9">The sequence shown here is derived from an EMBL/GenBank/DDBJ whole genome shotgun (WGS) entry which is preliminary data.</text>
</comment>
<dbReference type="InterPro" id="IPR011701">
    <property type="entry name" value="MFS"/>
</dbReference>
<dbReference type="RefSeq" id="WP_184840430.1">
    <property type="nucleotide sequence ID" value="NZ_BAAAVN010000002.1"/>
</dbReference>
<dbReference type="InterPro" id="IPR020846">
    <property type="entry name" value="MFS_dom"/>
</dbReference>
<feature type="transmembrane region" description="Helical" evidence="7">
    <location>
        <begin position="301"/>
        <end position="323"/>
    </location>
</feature>
<keyword evidence="4 7" id="KW-0812">Transmembrane</keyword>
<dbReference type="Gene3D" id="1.20.1720.10">
    <property type="entry name" value="Multidrug resistance protein D"/>
    <property type="match status" value="1"/>
</dbReference>
<evidence type="ECO:0000256" key="5">
    <source>
        <dbReference type="ARBA" id="ARBA00022989"/>
    </source>
</evidence>
<evidence type="ECO:0000256" key="3">
    <source>
        <dbReference type="ARBA" id="ARBA00022475"/>
    </source>
</evidence>